<dbReference type="GeneID" id="14893790"/>
<organism evidence="4 5">
    <name type="scientific">Entamoeba invadens IP1</name>
    <dbReference type="NCBI Taxonomy" id="370355"/>
    <lineage>
        <taxon>Eukaryota</taxon>
        <taxon>Amoebozoa</taxon>
        <taxon>Evosea</taxon>
        <taxon>Archamoebae</taxon>
        <taxon>Mastigamoebida</taxon>
        <taxon>Entamoebidae</taxon>
        <taxon>Entamoeba</taxon>
    </lineage>
</organism>
<evidence type="ECO:0000259" key="3">
    <source>
        <dbReference type="Pfam" id="PF17102"/>
    </source>
</evidence>
<feature type="domain" description="Stealth protein CR3 conserved region 3" evidence="3">
    <location>
        <begin position="223"/>
        <end position="267"/>
    </location>
</feature>
<feature type="region of interest" description="Disordered" evidence="1">
    <location>
        <begin position="1"/>
        <end position="28"/>
    </location>
</feature>
<dbReference type="Proteomes" id="UP000014680">
    <property type="component" value="Unassembled WGS sequence"/>
</dbReference>
<dbReference type="VEuPathDB" id="AmoebaDB:EIN_247170"/>
<dbReference type="Pfam" id="PF11380">
    <property type="entry name" value="Stealth_CR2"/>
    <property type="match status" value="1"/>
</dbReference>
<dbReference type="EMBL" id="KB206169">
    <property type="protein sequence ID" value="ELP94823.1"/>
    <property type="molecule type" value="Genomic_DNA"/>
</dbReference>
<feature type="compositionally biased region" description="Polar residues" evidence="1">
    <location>
        <begin position="19"/>
        <end position="28"/>
    </location>
</feature>
<dbReference type="OrthoDB" id="263283at2759"/>
<dbReference type="RefSeq" id="XP_004261594.1">
    <property type="nucleotide sequence ID" value="XM_004261546.1"/>
</dbReference>
<dbReference type="PANTHER" id="PTHR47452">
    <property type="entry name" value="PUTATIVE-RELATED"/>
    <property type="match status" value="1"/>
</dbReference>
<reference evidence="4 5" key="1">
    <citation type="submission" date="2012-10" db="EMBL/GenBank/DDBJ databases">
        <authorList>
            <person name="Zafar N."/>
            <person name="Inman J."/>
            <person name="Hall N."/>
            <person name="Lorenzi H."/>
            <person name="Caler E."/>
        </authorList>
    </citation>
    <scope>NUCLEOTIDE SEQUENCE [LARGE SCALE GENOMIC DNA]</scope>
    <source>
        <strain evidence="4 5">IP1</strain>
    </source>
</reference>
<protein>
    <submittedName>
        <fullName evidence="4">Uncharacterized protein</fullName>
    </submittedName>
</protein>
<evidence type="ECO:0000313" key="5">
    <source>
        <dbReference type="Proteomes" id="UP000014680"/>
    </source>
</evidence>
<evidence type="ECO:0000256" key="1">
    <source>
        <dbReference type="SAM" id="MobiDB-lite"/>
    </source>
</evidence>
<dbReference type="PANTHER" id="PTHR47452:SF2">
    <property type="entry name" value="GLYCOSYLTRANSFERASE"/>
    <property type="match status" value="1"/>
</dbReference>
<dbReference type="GO" id="GO:0016772">
    <property type="term" value="F:transferase activity, transferring phosphorus-containing groups"/>
    <property type="evidence" value="ECO:0007669"/>
    <property type="project" value="InterPro"/>
</dbReference>
<feature type="compositionally biased region" description="Basic and acidic residues" evidence="1">
    <location>
        <begin position="1"/>
        <end position="16"/>
    </location>
</feature>
<keyword evidence="5" id="KW-1185">Reference proteome</keyword>
<dbReference type="InterPro" id="IPR031357">
    <property type="entry name" value="Stealth_CR3"/>
</dbReference>
<dbReference type="Pfam" id="PF17102">
    <property type="entry name" value="Stealth_CR3"/>
    <property type="match status" value="1"/>
</dbReference>
<name>A0A0A1UEA9_ENTIV</name>
<feature type="domain" description="Stealth protein CR2 conserved region 2" evidence="2">
    <location>
        <begin position="68"/>
        <end position="172"/>
    </location>
</feature>
<sequence length="346" mass="40251">MLEREHDQNIERESVVFKRSQNSEHTNTPFERVCGGSVDAVFLWVNGTSQRHLDLMKQYGRTKVGGLYKDYGTLRFGFRSIVAYAPWIKRIFLVTDGEVPDYIDEEKGKTTVPQLIIVPHSTIIEKEVLPTFNSNTIESYLHKIPTISKCILYLNDDMMLGRPVKPEFWLGNDGRLNVYHNGFVAPNKEGEKTSIWHRSVSTSNKLVSDKYGNGNTLQHPYPSHHCYFMLTDTLNFMENTWKDNYTAARQNKFRKANDIVISFLHAAVTVEENKGEYVKQRRNFYFNWWTGNHTQNSYTMNHIAKKENYCVCLNDDIADATNADREIEFLYKEYSKVLPDPCPFEK</sequence>
<evidence type="ECO:0000259" key="2">
    <source>
        <dbReference type="Pfam" id="PF11380"/>
    </source>
</evidence>
<accession>A0A0A1UEA9</accession>
<evidence type="ECO:0000313" key="4">
    <source>
        <dbReference type="EMBL" id="ELP94823.1"/>
    </source>
</evidence>
<proteinExistence type="predicted"/>
<dbReference type="InterPro" id="IPR021520">
    <property type="entry name" value="Stealth_CR2"/>
</dbReference>
<dbReference type="KEGG" id="eiv:EIN_247170"/>
<dbReference type="OMA" id="KCILYLN"/>
<gene>
    <name evidence="4" type="ORF">EIN_247170</name>
</gene>
<dbReference type="InterPro" id="IPR053362">
    <property type="entry name" value="RPS_phosphotransferase_WefF"/>
</dbReference>
<dbReference type="AlphaFoldDB" id="A0A0A1UEA9"/>